<organism evidence="2 3">
    <name type="scientific">Fimbriiglobus ruber</name>
    <dbReference type="NCBI Taxonomy" id="1908690"/>
    <lineage>
        <taxon>Bacteria</taxon>
        <taxon>Pseudomonadati</taxon>
        <taxon>Planctomycetota</taxon>
        <taxon>Planctomycetia</taxon>
        <taxon>Gemmatales</taxon>
        <taxon>Gemmataceae</taxon>
        <taxon>Fimbriiglobus</taxon>
    </lineage>
</organism>
<dbReference type="CDD" id="cd04859">
    <property type="entry name" value="Prim_Pol"/>
    <property type="match status" value="1"/>
</dbReference>
<dbReference type="EMBL" id="NIDE01000020">
    <property type="protein sequence ID" value="OWK34361.1"/>
    <property type="molecule type" value="Genomic_DNA"/>
</dbReference>
<feature type="domain" description="DNA primase/polymerase bifunctional N-terminal" evidence="1">
    <location>
        <begin position="13"/>
        <end position="175"/>
    </location>
</feature>
<accession>A0A225CYE6</accession>
<dbReference type="OrthoDB" id="247920at2"/>
<proteinExistence type="predicted"/>
<evidence type="ECO:0000259" key="1">
    <source>
        <dbReference type="SMART" id="SM00943"/>
    </source>
</evidence>
<dbReference type="AlphaFoldDB" id="A0A225CYE6"/>
<dbReference type="InterPro" id="IPR015330">
    <property type="entry name" value="DNA_primase/pol_bifunc_N"/>
</dbReference>
<dbReference type="Gene3D" id="3.30.720.160">
    <property type="entry name" value="Bifunctional DNA primase/polymerase, N-terminal"/>
    <property type="match status" value="1"/>
</dbReference>
<sequence length="177" mass="19007">MIATASPNMLAVARRYVAAGLSVIPVKADGSKAPLYSGWREYTDRLPTDDELVEWFKDRNNVGIGVVPGPASGNLVVLDFENKGGASAFAEWLNGLAPELKAYLPICPVVRTPSGGRHIWVRLPASVCGGKLSRYAKGDTKVEIRGAGHQVLAPGCPPECHKSNEPYVFETEGWMAS</sequence>
<reference evidence="3" key="1">
    <citation type="submission" date="2017-06" db="EMBL/GenBank/DDBJ databases">
        <title>Genome analysis of Fimbriiglobus ruber SP5, the first member of the order Planctomycetales with confirmed chitinolytic capability.</title>
        <authorList>
            <person name="Ravin N.V."/>
            <person name="Rakitin A.L."/>
            <person name="Ivanova A.A."/>
            <person name="Beletsky A.V."/>
            <person name="Kulichevskaya I.S."/>
            <person name="Mardanov A.V."/>
            <person name="Dedysh S.N."/>
        </authorList>
    </citation>
    <scope>NUCLEOTIDE SEQUENCE [LARGE SCALE GENOMIC DNA]</scope>
    <source>
        <strain evidence="3">SP5</strain>
    </source>
</reference>
<evidence type="ECO:0000313" key="3">
    <source>
        <dbReference type="Proteomes" id="UP000214646"/>
    </source>
</evidence>
<keyword evidence="3" id="KW-1185">Reference proteome</keyword>
<dbReference type="SMART" id="SM00943">
    <property type="entry name" value="Prim-Pol"/>
    <property type="match status" value="1"/>
</dbReference>
<dbReference type="Proteomes" id="UP000214646">
    <property type="component" value="Unassembled WGS sequence"/>
</dbReference>
<comment type="caution">
    <text evidence="2">The sequence shown here is derived from an EMBL/GenBank/DDBJ whole genome shotgun (WGS) entry which is preliminary data.</text>
</comment>
<evidence type="ECO:0000313" key="2">
    <source>
        <dbReference type="EMBL" id="OWK34361.1"/>
    </source>
</evidence>
<dbReference type="SUPFAM" id="SSF56747">
    <property type="entry name" value="Prim-pol domain"/>
    <property type="match status" value="1"/>
</dbReference>
<gene>
    <name evidence="2" type="ORF">FRUB_10332</name>
</gene>
<protein>
    <recommendedName>
        <fullName evidence="1">DNA primase/polymerase bifunctional N-terminal domain-containing protein</fullName>
    </recommendedName>
</protein>
<name>A0A225CYE6_9BACT</name>
<dbReference type="Pfam" id="PF09250">
    <property type="entry name" value="Prim-Pol"/>
    <property type="match status" value="1"/>
</dbReference>
<dbReference type="RefSeq" id="WP_088260666.1">
    <property type="nucleotide sequence ID" value="NZ_NIDE01000020.1"/>
</dbReference>